<evidence type="ECO:0000259" key="11">
    <source>
        <dbReference type="Pfam" id="PF07730"/>
    </source>
</evidence>
<evidence type="ECO:0000256" key="1">
    <source>
        <dbReference type="ARBA" id="ARBA00000085"/>
    </source>
</evidence>
<dbReference type="InterPro" id="IPR003594">
    <property type="entry name" value="HATPase_dom"/>
</dbReference>
<dbReference type="EC" id="2.7.13.3" evidence="2"/>
<evidence type="ECO:0000256" key="8">
    <source>
        <dbReference type="ARBA" id="ARBA00023012"/>
    </source>
</evidence>
<dbReference type="GO" id="GO:0016301">
    <property type="term" value="F:kinase activity"/>
    <property type="evidence" value="ECO:0007669"/>
    <property type="project" value="UniProtKB-KW"/>
</dbReference>
<evidence type="ECO:0000259" key="10">
    <source>
        <dbReference type="Pfam" id="PF02518"/>
    </source>
</evidence>
<proteinExistence type="predicted"/>
<dbReference type="Gene3D" id="1.20.5.1930">
    <property type="match status" value="1"/>
</dbReference>
<evidence type="ECO:0000313" key="12">
    <source>
        <dbReference type="EMBL" id="MFF3670509.1"/>
    </source>
</evidence>
<name>A0ABW6SZR5_9ACTN</name>
<evidence type="ECO:0000313" key="13">
    <source>
        <dbReference type="Proteomes" id="UP001602013"/>
    </source>
</evidence>
<evidence type="ECO:0000256" key="9">
    <source>
        <dbReference type="SAM" id="Phobius"/>
    </source>
</evidence>
<keyword evidence="5" id="KW-0547">Nucleotide-binding</keyword>
<feature type="transmembrane region" description="Helical" evidence="9">
    <location>
        <begin position="16"/>
        <end position="35"/>
    </location>
</feature>
<evidence type="ECO:0000256" key="2">
    <source>
        <dbReference type="ARBA" id="ARBA00012438"/>
    </source>
</evidence>
<keyword evidence="9" id="KW-1133">Transmembrane helix</keyword>
<feature type="domain" description="Signal transduction histidine kinase subgroup 3 dimerisation and phosphoacceptor" evidence="11">
    <location>
        <begin position="194"/>
        <end position="260"/>
    </location>
</feature>
<feature type="domain" description="Histidine kinase/HSP90-like ATPase" evidence="10">
    <location>
        <begin position="306"/>
        <end position="391"/>
    </location>
</feature>
<keyword evidence="7" id="KW-0067">ATP-binding</keyword>
<feature type="transmembrane region" description="Helical" evidence="9">
    <location>
        <begin position="146"/>
        <end position="168"/>
    </location>
</feature>
<dbReference type="RefSeq" id="WP_387416730.1">
    <property type="nucleotide sequence ID" value="NZ_JBIASD010000032.1"/>
</dbReference>
<dbReference type="InterPro" id="IPR050482">
    <property type="entry name" value="Sensor_HK_TwoCompSys"/>
</dbReference>
<feature type="transmembrane region" description="Helical" evidence="9">
    <location>
        <begin position="120"/>
        <end position="140"/>
    </location>
</feature>
<accession>A0ABW6SZR5</accession>
<evidence type="ECO:0000256" key="4">
    <source>
        <dbReference type="ARBA" id="ARBA00022679"/>
    </source>
</evidence>
<dbReference type="CDD" id="cd16917">
    <property type="entry name" value="HATPase_UhpB-NarQ-NarX-like"/>
    <property type="match status" value="1"/>
</dbReference>
<dbReference type="InterPro" id="IPR011712">
    <property type="entry name" value="Sig_transdc_His_kin_sub3_dim/P"/>
</dbReference>
<comment type="catalytic activity">
    <reaction evidence="1">
        <text>ATP + protein L-histidine = ADP + protein N-phospho-L-histidine.</text>
        <dbReference type="EC" id="2.7.13.3"/>
    </reaction>
</comment>
<dbReference type="Gene3D" id="3.30.565.10">
    <property type="entry name" value="Histidine kinase-like ATPase, C-terminal domain"/>
    <property type="match status" value="1"/>
</dbReference>
<dbReference type="Proteomes" id="UP001602013">
    <property type="component" value="Unassembled WGS sequence"/>
</dbReference>
<gene>
    <name evidence="12" type="ORF">ACFYXI_33475</name>
</gene>
<dbReference type="Pfam" id="PF02518">
    <property type="entry name" value="HATPase_c"/>
    <property type="match status" value="1"/>
</dbReference>
<keyword evidence="8" id="KW-0902">Two-component regulatory system</keyword>
<comment type="caution">
    <text evidence="12">The sequence shown here is derived from an EMBL/GenBank/DDBJ whole genome shotgun (WGS) entry which is preliminary data.</text>
</comment>
<keyword evidence="6 12" id="KW-0418">Kinase</keyword>
<evidence type="ECO:0000256" key="6">
    <source>
        <dbReference type="ARBA" id="ARBA00022777"/>
    </source>
</evidence>
<dbReference type="InterPro" id="IPR036890">
    <property type="entry name" value="HATPase_C_sf"/>
</dbReference>
<evidence type="ECO:0000256" key="5">
    <source>
        <dbReference type="ARBA" id="ARBA00022741"/>
    </source>
</evidence>
<dbReference type="EMBL" id="JBIASD010000032">
    <property type="protein sequence ID" value="MFF3670509.1"/>
    <property type="molecule type" value="Genomic_DNA"/>
</dbReference>
<dbReference type="Pfam" id="PF07730">
    <property type="entry name" value="HisKA_3"/>
    <property type="match status" value="1"/>
</dbReference>
<keyword evidence="4" id="KW-0808">Transferase</keyword>
<organism evidence="12 13">
    <name type="scientific">Microtetraspora malaysiensis</name>
    <dbReference type="NCBI Taxonomy" id="161358"/>
    <lineage>
        <taxon>Bacteria</taxon>
        <taxon>Bacillati</taxon>
        <taxon>Actinomycetota</taxon>
        <taxon>Actinomycetes</taxon>
        <taxon>Streptosporangiales</taxon>
        <taxon>Streptosporangiaceae</taxon>
        <taxon>Microtetraspora</taxon>
    </lineage>
</organism>
<evidence type="ECO:0000256" key="7">
    <source>
        <dbReference type="ARBA" id="ARBA00022840"/>
    </source>
</evidence>
<keyword evidence="9" id="KW-0812">Transmembrane</keyword>
<feature type="transmembrane region" description="Helical" evidence="9">
    <location>
        <begin position="56"/>
        <end position="74"/>
    </location>
</feature>
<evidence type="ECO:0000256" key="3">
    <source>
        <dbReference type="ARBA" id="ARBA00022553"/>
    </source>
</evidence>
<dbReference type="PANTHER" id="PTHR24421:SF10">
    <property type="entry name" value="NITRATE_NITRITE SENSOR PROTEIN NARQ"/>
    <property type="match status" value="1"/>
</dbReference>
<keyword evidence="3" id="KW-0597">Phosphoprotein</keyword>
<feature type="transmembrane region" description="Helical" evidence="9">
    <location>
        <begin position="80"/>
        <end position="99"/>
    </location>
</feature>
<reference evidence="12 13" key="1">
    <citation type="submission" date="2024-10" db="EMBL/GenBank/DDBJ databases">
        <title>The Natural Products Discovery Center: Release of the First 8490 Sequenced Strains for Exploring Actinobacteria Biosynthetic Diversity.</title>
        <authorList>
            <person name="Kalkreuter E."/>
            <person name="Kautsar S.A."/>
            <person name="Yang D."/>
            <person name="Bader C.D."/>
            <person name="Teijaro C.N."/>
            <person name="Fluegel L."/>
            <person name="Davis C.M."/>
            <person name="Simpson J.R."/>
            <person name="Lauterbach L."/>
            <person name="Steele A.D."/>
            <person name="Gui C."/>
            <person name="Meng S."/>
            <person name="Li G."/>
            <person name="Viehrig K."/>
            <person name="Ye F."/>
            <person name="Su P."/>
            <person name="Kiefer A.F."/>
            <person name="Nichols A."/>
            <person name="Cepeda A.J."/>
            <person name="Yan W."/>
            <person name="Fan B."/>
            <person name="Jiang Y."/>
            <person name="Adhikari A."/>
            <person name="Zheng C.-J."/>
            <person name="Schuster L."/>
            <person name="Cowan T.M."/>
            <person name="Smanski M.J."/>
            <person name="Chevrette M.G."/>
            <person name="De Carvalho L.P.S."/>
            <person name="Shen B."/>
        </authorList>
    </citation>
    <scope>NUCLEOTIDE SEQUENCE [LARGE SCALE GENOMIC DNA]</scope>
    <source>
        <strain evidence="12 13">NPDC002173</strain>
    </source>
</reference>
<dbReference type="PANTHER" id="PTHR24421">
    <property type="entry name" value="NITRATE/NITRITE SENSOR PROTEIN NARX-RELATED"/>
    <property type="match status" value="1"/>
</dbReference>
<keyword evidence="13" id="KW-1185">Reference proteome</keyword>
<dbReference type="SUPFAM" id="SSF55874">
    <property type="entry name" value="ATPase domain of HSP90 chaperone/DNA topoisomerase II/histidine kinase"/>
    <property type="match status" value="1"/>
</dbReference>
<keyword evidence="9" id="KW-0472">Membrane</keyword>
<sequence>MYVTPPLPPLKRVPPGVWTVLAWWAGLVFTFLVRIRLPGESGPAKLPGSLIYQWDGLTFLAVATALVHVAGGLLRRRPLLALGLLFAAAVLACVPLGVVEIPLAQYLAVDVALYFLAAECVRRTGIIALLGALALLAGYLTTRLLFGWPIGASAELSVAMMAVIAWLVGHSVRQARDHAETLVTTATAQAVADERLRISRELHDTVAHSISVIALQAGAARRVIDTQPRRAGEALGEIETVGRETLSGLRRMLGALRHGEQSRSLDPAPGLTDLDKLVAATTDAGVHVEVRWLGERRPLPPEIDTSAYRVIQEAITNVVRHAGTSRCRVSVEYQDDELTIEVLDGGHGPRRTAEGGYGLVGMRERVSMLQGSFCAEPRPEGGFRVEARLPLMTGVQ</sequence>
<protein>
    <recommendedName>
        <fullName evidence="2">histidine kinase</fullName>
        <ecNumber evidence="2">2.7.13.3</ecNumber>
    </recommendedName>
</protein>